<evidence type="ECO:0000256" key="1">
    <source>
        <dbReference type="SAM" id="Phobius"/>
    </source>
</evidence>
<name>A0ABR9ATG4_9BACL</name>
<keyword evidence="1" id="KW-1133">Transmembrane helix</keyword>
<keyword evidence="1" id="KW-0472">Membrane</keyword>
<dbReference type="EMBL" id="JACYTN010000001">
    <property type="protein sequence ID" value="MBD8497003.1"/>
    <property type="molecule type" value="Genomic_DNA"/>
</dbReference>
<evidence type="ECO:0000313" key="3">
    <source>
        <dbReference type="Proteomes" id="UP000634529"/>
    </source>
</evidence>
<dbReference type="RefSeq" id="WP_192023466.1">
    <property type="nucleotide sequence ID" value="NZ_JACYTN010000001.1"/>
</dbReference>
<organism evidence="2 3">
    <name type="scientific">Paenibacillus arenosi</name>
    <dbReference type="NCBI Taxonomy" id="2774142"/>
    <lineage>
        <taxon>Bacteria</taxon>
        <taxon>Bacillati</taxon>
        <taxon>Bacillota</taxon>
        <taxon>Bacilli</taxon>
        <taxon>Bacillales</taxon>
        <taxon>Paenibacillaceae</taxon>
        <taxon>Paenibacillus</taxon>
    </lineage>
</organism>
<accession>A0ABR9ATG4</accession>
<keyword evidence="1" id="KW-0812">Transmembrane</keyword>
<proteinExistence type="predicted"/>
<feature type="transmembrane region" description="Helical" evidence="1">
    <location>
        <begin position="70"/>
        <end position="90"/>
    </location>
</feature>
<sequence>MTLSISILVLLLAVINIILEKYILKSPSPKISDTTGKNINRWGKGCLAVLAICFYLFVLDMTDEYMMKWFFLIAFVVSAVFHAIVEWWYLRGSKQYFISILLLMVGLVYFRIVIF</sequence>
<evidence type="ECO:0000313" key="2">
    <source>
        <dbReference type="EMBL" id="MBD8497003.1"/>
    </source>
</evidence>
<reference evidence="2 3" key="1">
    <citation type="submission" date="2020-09" db="EMBL/GenBank/DDBJ databases">
        <title>Paenibacillus sp. CAU 1523 isolated from sand of Haeundae Beach.</title>
        <authorList>
            <person name="Kim W."/>
        </authorList>
    </citation>
    <scope>NUCLEOTIDE SEQUENCE [LARGE SCALE GENOMIC DNA]</scope>
    <source>
        <strain evidence="2 3">CAU 1523</strain>
    </source>
</reference>
<comment type="caution">
    <text evidence="2">The sequence shown here is derived from an EMBL/GenBank/DDBJ whole genome shotgun (WGS) entry which is preliminary data.</text>
</comment>
<protein>
    <submittedName>
        <fullName evidence="2">DUF4181 domain-containing protein</fullName>
    </submittedName>
</protein>
<keyword evidence="3" id="KW-1185">Reference proteome</keyword>
<feature type="transmembrane region" description="Helical" evidence="1">
    <location>
        <begin position="41"/>
        <end position="58"/>
    </location>
</feature>
<feature type="transmembrane region" description="Helical" evidence="1">
    <location>
        <begin position="96"/>
        <end position="114"/>
    </location>
</feature>
<dbReference type="Proteomes" id="UP000634529">
    <property type="component" value="Unassembled WGS sequence"/>
</dbReference>
<gene>
    <name evidence="2" type="ORF">IFO66_01690</name>
</gene>